<reference evidence="6" key="1">
    <citation type="submission" date="2023-07" db="EMBL/GenBank/DDBJ databases">
        <title>Genome sequencing of Purple Non-Sulfur Bacteria from various extreme environments.</title>
        <authorList>
            <person name="Mayer M."/>
        </authorList>
    </citation>
    <scope>NUCLEOTIDE SEQUENCE [LARGE SCALE GENOMIC DNA]</scope>
    <source>
        <strain evidence="6">DSM 17935</strain>
    </source>
</reference>
<sequence length="327" mass="33865">MLKTPALLIGLAAVLLAGAGTDARADFRFLDDAAAIPAGVVVVDSRDADTCAGGAPARAETEPRCVPIAAVIGPNGRLASFRDVAWFLGTVGLDGSETVLVIGARERDRDAVAGLLHLAGQKGVLVWQRPINALGEDFATVSGRISEPARRAVFREPTRDDRIVLRDDLQRMLAGGGVLLLDGRPAEDFWGERTTGARAGHLPGAQSLPARALRGATPVVAPDGVDPVLYGRGAVDGLAYYTAVAAGRGRAARVYLEGFANWAASGLPLDAESHPDLTAPGPERVRAKPRPAPRPDGKLLALSASVGALLGAAVAVGTLAVIRRRKA</sequence>
<dbReference type="RefSeq" id="WP_264600311.1">
    <property type="nucleotide sequence ID" value="NZ_JAOQNS010000002.1"/>
</dbReference>
<evidence type="ECO:0000313" key="6">
    <source>
        <dbReference type="Proteomes" id="UP001209755"/>
    </source>
</evidence>
<dbReference type="SUPFAM" id="SSF52821">
    <property type="entry name" value="Rhodanese/Cell cycle control phosphatase"/>
    <property type="match status" value="1"/>
</dbReference>
<dbReference type="InterPro" id="IPR001763">
    <property type="entry name" value="Rhodanese-like_dom"/>
</dbReference>
<dbReference type="InterPro" id="IPR036873">
    <property type="entry name" value="Rhodanese-like_dom_sf"/>
</dbReference>
<dbReference type="Proteomes" id="UP001209755">
    <property type="component" value="Unassembled WGS sequence"/>
</dbReference>
<evidence type="ECO:0000313" key="5">
    <source>
        <dbReference type="EMBL" id="MCW2306652.1"/>
    </source>
</evidence>
<feature type="transmembrane region" description="Helical" evidence="2">
    <location>
        <begin position="299"/>
        <end position="322"/>
    </location>
</feature>
<feature type="chain" id="PRO_5047372337" evidence="3">
    <location>
        <begin position="20"/>
        <end position="327"/>
    </location>
</feature>
<gene>
    <name evidence="5" type="ORF">M2319_000971</name>
</gene>
<keyword evidence="2" id="KW-1133">Transmembrane helix</keyword>
<evidence type="ECO:0000259" key="4">
    <source>
        <dbReference type="PROSITE" id="PS50206"/>
    </source>
</evidence>
<accession>A0ABT3H8C6</accession>
<dbReference type="SMART" id="SM00450">
    <property type="entry name" value="RHOD"/>
    <property type="match status" value="1"/>
</dbReference>
<keyword evidence="2" id="KW-0812">Transmembrane</keyword>
<keyword evidence="2" id="KW-0472">Membrane</keyword>
<dbReference type="PROSITE" id="PS50206">
    <property type="entry name" value="RHODANESE_3"/>
    <property type="match status" value="1"/>
</dbReference>
<evidence type="ECO:0000256" key="2">
    <source>
        <dbReference type="SAM" id="Phobius"/>
    </source>
</evidence>
<feature type="signal peptide" evidence="3">
    <location>
        <begin position="1"/>
        <end position="19"/>
    </location>
</feature>
<name>A0ABT3H8C6_9HYPH</name>
<evidence type="ECO:0000256" key="1">
    <source>
        <dbReference type="SAM" id="MobiDB-lite"/>
    </source>
</evidence>
<feature type="domain" description="Rhodanese" evidence="4">
    <location>
        <begin position="174"/>
        <end position="271"/>
    </location>
</feature>
<dbReference type="Pfam" id="PF00581">
    <property type="entry name" value="Rhodanese"/>
    <property type="match status" value="1"/>
</dbReference>
<feature type="region of interest" description="Disordered" evidence="1">
    <location>
        <begin position="273"/>
        <end position="294"/>
    </location>
</feature>
<protein>
    <submittedName>
        <fullName evidence="5">3-mercaptopyruvate sulfurtransferase SseA</fullName>
    </submittedName>
</protein>
<evidence type="ECO:0000256" key="3">
    <source>
        <dbReference type="SAM" id="SignalP"/>
    </source>
</evidence>
<organism evidence="5 6">
    <name type="scientific">Rhodobium gokarnense</name>
    <dbReference type="NCBI Taxonomy" id="364296"/>
    <lineage>
        <taxon>Bacteria</taxon>
        <taxon>Pseudomonadati</taxon>
        <taxon>Pseudomonadota</taxon>
        <taxon>Alphaproteobacteria</taxon>
        <taxon>Hyphomicrobiales</taxon>
        <taxon>Rhodobiaceae</taxon>
        <taxon>Rhodobium</taxon>
    </lineage>
</organism>
<dbReference type="EMBL" id="JAOQNS010000002">
    <property type="protein sequence ID" value="MCW2306652.1"/>
    <property type="molecule type" value="Genomic_DNA"/>
</dbReference>
<keyword evidence="6" id="KW-1185">Reference proteome</keyword>
<dbReference type="Gene3D" id="3.40.250.10">
    <property type="entry name" value="Rhodanese-like domain"/>
    <property type="match status" value="1"/>
</dbReference>
<keyword evidence="3" id="KW-0732">Signal</keyword>
<proteinExistence type="predicted"/>
<comment type="caution">
    <text evidence="5">The sequence shown here is derived from an EMBL/GenBank/DDBJ whole genome shotgun (WGS) entry which is preliminary data.</text>
</comment>